<keyword evidence="17" id="KW-1185">Reference proteome</keyword>
<protein>
    <recommendedName>
        <fullName evidence="12">Dynactin subunit 4</fullName>
    </recommendedName>
</protein>
<evidence type="ECO:0000313" key="17">
    <source>
        <dbReference type="Proteomes" id="UP000697297"/>
    </source>
</evidence>
<keyword evidence="7" id="KW-0832">Ubl conjugation</keyword>
<comment type="caution">
    <text evidence="15">The sequence shown here is derived from an EMBL/GenBank/DDBJ whole genome shotgun (WGS) entry which is preliminary data.</text>
</comment>
<dbReference type="PANTHER" id="PTHR13034">
    <property type="entry name" value="DYNACTIN P62 SUBUNIT"/>
    <property type="match status" value="1"/>
</dbReference>
<evidence type="ECO:0000256" key="9">
    <source>
        <dbReference type="ARBA" id="ARBA00023054"/>
    </source>
</evidence>
<dbReference type="Proteomes" id="UP000697297">
    <property type="component" value="Unassembled WGS sequence"/>
</dbReference>
<evidence type="ECO:0000256" key="6">
    <source>
        <dbReference type="ARBA" id="ARBA00022553"/>
    </source>
</evidence>
<evidence type="ECO:0000256" key="8">
    <source>
        <dbReference type="ARBA" id="ARBA00022990"/>
    </source>
</evidence>
<evidence type="ECO:0000256" key="1">
    <source>
        <dbReference type="ARBA" id="ARBA00004300"/>
    </source>
</evidence>
<dbReference type="Pfam" id="PF05502">
    <property type="entry name" value="Dynactin_p62"/>
    <property type="match status" value="1"/>
</dbReference>
<keyword evidence="6" id="KW-0597">Phosphoprotein</keyword>
<feature type="compositionally biased region" description="Basic and acidic residues" evidence="14">
    <location>
        <begin position="579"/>
        <end position="594"/>
    </location>
</feature>
<keyword evidence="10" id="KW-0206">Cytoskeleton</keyword>
<keyword evidence="9" id="KW-0175">Coiled coil</keyword>
<dbReference type="EMBL" id="JAHLUN010000008">
    <property type="protein sequence ID" value="KAG7764429.1"/>
    <property type="molecule type" value="Genomic_DNA"/>
</dbReference>
<gene>
    <name evidence="15" type="ORF">KL933_002459</name>
    <name evidence="16" type="ORF">KL946_003109</name>
</gene>
<keyword evidence="8" id="KW-0007">Acetylation</keyword>
<evidence type="ECO:0000256" key="14">
    <source>
        <dbReference type="SAM" id="MobiDB-lite"/>
    </source>
</evidence>
<feature type="region of interest" description="Disordered" evidence="14">
    <location>
        <begin position="393"/>
        <end position="442"/>
    </location>
</feature>
<dbReference type="GO" id="GO:0005869">
    <property type="term" value="C:dynactin complex"/>
    <property type="evidence" value="ECO:0007669"/>
    <property type="project" value="InterPro"/>
</dbReference>
<proteinExistence type="inferred from homology"/>
<comment type="similarity">
    <text evidence="11">Belongs to the dynactin subunit 4 family.</text>
</comment>
<dbReference type="EMBL" id="JAHLUH010000006">
    <property type="protein sequence ID" value="KAG7727525.1"/>
    <property type="molecule type" value="Genomic_DNA"/>
</dbReference>
<reference evidence="15 17" key="1">
    <citation type="journal article" date="2021" name="G3 (Bethesda)">
        <title>Genomic diversity, chromosomal rearrangements, and interspecies hybridization in the ogataea polymorpha species complex.</title>
        <authorList>
            <person name="Hanson S.J."/>
            <person name="Cinneide E.O."/>
            <person name="Salzberg L.I."/>
            <person name="Wolfe K.H."/>
            <person name="McGowan J."/>
            <person name="Fitzpatrick D.A."/>
            <person name="Matlin K."/>
        </authorList>
    </citation>
    <scope>NUCLEOTIDE SEQUENCE</scope>
    <source>
        <strain evidence="16">81-436-3</strain>
        <strain evidence="15">83-405-1</strain>
    </source>
</reference>
<evidence type="ECO:0000313" key="18">
    <source>
        <dbReference type="Proteomes" id="UP000738402"/>
    </source>
</evidence>
<evidence type="ECO:0000256" key="3">
    <source>
        <dbReference type="ARBA" id="ARBA00004657"/>
    </source>
</evidence>
<dbReference type="PANTHER" id="PTHR13034:SF2">
    <property type="entry name" value="DYNACTIN SUBUNIT 4"/>
    <property type="match status" value="1"/>
</dbReference>
<dbReference type="Proteomes" id="UP000738402">
    <property type="component" value="Unassembled WGS sequence"/>
</dbReference>
<dbReference type="AlphaFoldDB" id="A0AAN6D5I2"/>
<evidence type="ECO:0000256" key="11">
    <source>
        <dbReference type="ARBA" id="ARBA00034776"/>
    </source>
</evidence>
<feature type="compositionally biased region" description="Basic and acidic residues" evidence="14">
    <location>
        <begin position="544"/>
        <end position="556"/>
    </location>
</feature>
<evidence type="ECO:0000256" key="13">
    <source>
        <dbReference type="ARBA" id="ARBA00093507"/>
    </source>
</evidence>
<feature type="compositionally biased region" description="Basic and acidic residues" evidence="14">
    <location>
        <begin position="400"/>
        <end position="427"/>
    </location>
</feature>
<dbReference type="InterPro" id="IPR008603">
    <property type="entry name" value="DCTN4"/>
</dbReference>
<keyword evidence="4" id="KW-0963">Cytoplasm</keyword>
<evidence type="ECO:0000313" key="16">
    <source>
        <dbReference type="EMBL" id="KAG7764429.1"/>
    </source>
</evidence>
<feature type="region of interest" description="Disordered" evidence="14">
    <location>
        <begin position="541"/>
        <end position="565"/>
    </location>
</feature>
<keyword evidence="5" id="KW-1017">Isopeptide bond</keyword>
<organism evidence="15 18">
    <name type="scientific">Ogataea haglerorum</name>
    <dbReference type="NCBI Taxonomy" id="1937702"/>
    <lineage>
        <taxon>Eukaryota</taxon>
        <taxon>Fungi</taxon>
        <taxon>Dikarya</taxon>
        <taxon>Ascomycota</taxon>
        <taxon>Saccharomycotina</taxon>
        <taxon>Pichiomycetes</taxon>
        <taxon>Pichiales</taxon>
        <taxon>Pichiaceae</taxon>
        <taxon>Ogataea</taxon>
    </lineage>
</organism>
<feature type="region of interest" description="Disordered" evidence="14">
    <location>
        <begin position="483"/>
        <end position="522"/>
    </location>
</feature>
<feature type="compositionally biased region" description="Basic and acidic residues" evidence="14">
    <location>
        <begin position="487"/>
        <end position="510"/>
    </location>
</feature>
<comment type="subcellular location">
    <subcellularLocation>
        <location evidence="1">Cytoplasm</location>
        <location evidence="1">Cytoskeleton</location>
        <location evidence="1">Microtubule organizing center</location>
        <location evidence="1">Centrosome</location>
    </subcellularLocation>
    <subcellularLocation>
        <location evidence="2">Cytoplasm</location>
        <location evidence="2">Cytoskeleton</location>
        <location evidence="2">Stress fiber</location>
    </subcellularLocation>
    <subcellularLocation>
        <location evidence="3">Cytoplasm</location>
        <location evidence="3">Myofibril</location>
    </subcellularLocation>
</comment>
<dbReference type="GO" id="GO:0001725">
    <property type="term" value="C:stress fiber"/>
    <property type="evidence" value="ECO:0007669"/>
    <property type="project" value="UniProtKB-SubCell"/>
</dbReference>
<feature type="region of interest" description="Disordered" evidence="14">
    <location>
        <begin position="579"/>
        <end position="646"/>
    </location>
</feature>
<evidence type="ECO:0000256" key="10">
    <source>
        <dbReference type="ARBA" id="ARBA00023212"/>
    </source>
</evidence>
<evidence type="ECO:0000256" key="7">
    <source>
        <dbReference type="ARBA" id="ARBA00022843"/>
    </source>
</evidence>
<evidence type="ECO:0000313" key="15">
    <source>
        <dbReference type="EMBL" id="KAG7727525.1"/>
    </source>
</evidence>
<accession>A0AAN6D5I2</accession>
<sequence>MGSVFCPCSEPPGAVDKVPLTLHDPSLRHRLEDLYFCNTCRSIKCYRCVDLEHGSKFCPSCWRSFDHKVRYCQRHCFRCPSCRSRLRVKADSNSEDTKTSKSFRFSCANCKWTYTTGTLTKPQPLHDIIREKRSTALDRRFNELKTYYENLYETVHISEARHRTRLIGRYSSLELAHVVERRQLPEIGVIREQKVEEPELPLFQELCCKSSVRCKSCREILVQPSPEPSSSSFETLSMAMSRLPVLECRAFRGGSFSEFLKLGSHAQYTRQADTEGPQQAQGGGVGNEAVCAFGASAVAHNCCSGRVQTQQRQPGDGIHGGIVGSKFLLFDDHRAAGGDQGVDAAVEGAVKDAVGVHGASAAFEGHPHDEVEDCGNDQEEDDNVVAAEKHVCKKPAQQSARDRPNIDHGDKEIRLTRGEPVFDAHERKERRRHENRAFGKDTAQNAEQELAVIAQCLEVERLGEIVDHGVLSGHLLGLDHSSFLDQKNGDRQTHKRDQSQQAHGPREPKSHVRLSQHGGDDQAAYTAAVAGEGHCGGSFPGWKVLRDSTHQGRGENSRGNADTGERENALVHLGTVGEPEQRAGHHDGAGDKRQASPVGVEICAAENHADLQESSVDGEDPRDGGRGHARQLVLEQLGLDHTDRVG</sequence>
<evidence type="ECO:0000256" key="12">
    <source>
        <dbReference type="ARBA" id="ARBA00034864"/>
    </source>
</evidence>
<evidence type="ECO:0000256" key="5">
    <source>
        <dbReference type="ARBA" id="ARBA00022499"/>
    </source>
</evidence>
<evidence type="ECO:0000256" key="2">
    <source>
        <dbReference type="ARBA" id="ARBA00004529"/>
    </source>
</evidence>
<evidence type="ECO:0000256" key="4">
    <source>
        <dbReference type="ARBA" id="ARBA00022490"/>
    </source>
</evidence>
<comment type="subunit">
    <text evidence="13">Subunit of dynactin, a multiprotein complex part of a tripartite complex with dynein and a adapter, such as BICDL1, BICD2 or HOOK3. The dynactin complex is built around ACTR1A/ACTB filament and consists of an actin-related filament composed of a shoulder domain, a pointed end and a barbed end. Its length is defined by its flexible shoulder domain. The soulder is composed of 2 DCTN1 subunits, 4 DCTN2 and 2 DCTN3. The 4 DCNT2 (via N-terminus) bind the ACTR1A filament and act as molecular rulers to determine the length. The pointed end is important for binding dynein-dynactin cargo adapters. Consists of 4 subunits: ACTR10, DCNT4, DCTN5 and DCTN6. The barbed end is composed of a CAPZA1:CAPZB heterodimers, which binds ACTR1A/ACTB filament and dynactin and stabilizes dynactin. Interacts with ATP7B, but not ATP7A, in a copper-dependent manner. Interacts with ANK2; this interaction is required for localization at costameres. Interacts with N4BP2L1.</text>
</comment>
<name>A0AAN6D5I2_9ASCO</name>